<evidence type="ECO:0000256" key="4">
    <source>
        <dbReference type="ARBA" id="ARBA00022692"/>
    </source>
</evidence>
<dbReference type="GO" id="GO:0016020">
    <property type="term" value="C:membrane"/>
    <property type="evidence" value="ECO:0007669"/>
    <property type="project" value="UniProtKB-SubCell"/>
</dbReference>
<dbReference type="EMBL" id="ATLV01020478">
    <property type="status" value="NOT_ANNOTATED_CDS"/>
    <property type="molecule type" value="Genomic_DNA"/>
</dbReference>
<evidence type="ECO:0000256" key="1">
    <source>
        <dbReference type="ARBA" id="ARBA00004479"/>
    </source>
</evidence>
<evidence type="ECO:0000313" key="12">
    <source>
        <dbReference type="EMBL" id="KFB45336.1"/>
    </source>
</evidence>
<evidence type="ECO:0000256" key="5">
    <source>
        <dbReference type="ARBA" id="ARBA00022729"/>
    </source>
</evidence>
<dbReference type="VEuPathDB" id="VectorBase:ASIS017688"/>
<dbReference type="VEuPathDB" id="VectorBase:ASIC013285"/>
<keyword evidence="14" id="KW-1185">Reference proteome</keyword>
<feature type="transmembrane region" description="Helical" evidence="9">
    <location>
        <begin position="559"/>
        <end position="582"/>
    </location>
</feature>
<comment type="subcellular location">
    <subcellularLocation>
        <location evidence="8">Endomembrane system</location>
        <topology evidence="8">Single-pass membrane protein</topology>
    </subcellularLocation>
    <subcellularLocation>
        <location evidence="1">Membrane</location>
        <topology evidence="1">Single-pass type I membrane protein</topology>
    </subcellularLocation>
</comment>
<evidence type="ECO:0000256" key="3">
    <source>
        <dbReference type="ARBA" id="ARBA00022473"/>
    </source>
</evidence>
<evidence type="ECO:0000256" key="7">
    <source>
        <dbReference type="ARBA" id="ARBA00023136"/>
    </source>
</evidence>
<reference evidence="12 14" key="1">
    <citation type="journal article" date="2014" name="BMC Genomics">
        <title>Genome sequence of Anopheles sinensis provides insight into genetics basis of mosquito competence for malaria parasites.</title>
        <authorList>
            <person name="Zhou D."/>
            <person name="Zhang D."/>
            <person name="Ding G."/>
            <person name="Shi L."/>
            <person name="Hou Q."/>
            <person name="Ye Y."/>
            <person name="Xu Y."/>
            <person name="Zhou H."/>
            <person name="Xiong C."/>
            <person name="Li S."/>
            <person name="Yu J."/>
            <person name="Hong S."/>
            <person name="Yu X."/>
            <person name="Zou P."/>
            <person name="Chen C."/>
            <person name="Chang X."/>
            <person name="Wang W."/>
            <person name="Lv Y."/>
            <person name="Sun Y."/>
            <person name="Ma L."/>
            <person name="Shen B."/>
            <person name="Zhu C."/>
        </authorList>
    </citation>
    <scope>NUCLEOTIDE SEQUENCE [LARGE SCALE GENOMIC DNA]</scope>
</reference>
<keyword evidence="4 9" id="KW-0812">Transmembrane</keyword>
<dbReference type="InterPro" id="IPR015720">
    <property type="entry name" value="Emp24-like"/>
</dbReference>
<gene>
    <name evidence="12" type="ORF">ZHAS_00013285</name>
</gene>
<dbReference type="SMART" id="SM01190">
    <property type="entry name" value="EMP24_GP25L"/>
    <property type="match status" value="1"/>
</dbReference>
<sequence>MDAPQIKHNTGLVNLDCKLRAQSAFIDGDHRSAIYFQTLALGESKRQKYSDSLRRRSNLANIIQKVSECDVSKPCGEVRSAKSGYAELCKQCHELPEEWTVLQVSKEFTPLATCLMHEEQLKEPTRIWLTIYRCSDPMEGKRAEPILLVLDPPADDTSCKYPNFFEHISSIPSEVRIAITNNDSAASTTSSESQSDRLEGVEQLISSAVERIRDWLGPWSNLFVGKFRTPSMLQLEADIYNQVEKFCIKHRIEHIGQRLVSLVARRLDLLQDIHIYELCSSEQLNLDNARCVALYKFLVDLKKRKFIHVSDRIDSLPVLLVVDELLDSMPWEMIHPTSEVCRFSSFRVLLELYRVHKKRIQNGYLSINTNNCYAIINPDKNLEKMSARLQLFYKKWYPEFKLLVDKPPTEAEYSDMLNRSDVVIYNGHGSGLQFVNGESLMQCNINCVTFLFGCASVRLYSNGLFTEMTGTHQYYNAARCPAVIGALWVLTDLFTDIYSMVLVGNWIPTMNPKYATQDISTIDAVALKAGKLQFNKPSSRRFTIKNHSNLLKLMGDSPLASAVFPAVFLCLAQLLLLPVAALQKEMTISVAPGKVDCFFEEAKAGQTIDIEYQVIDGGHGDLDISFELAELTGRTIFADYKKSDNIHRFPVPYDGEYKFCFDNGFSRANSKTVFFELIIEREGEQEDAGWADIDLLEGLTPEEFYEMKVQDMEDAIKRVRNHLTKARQLQDVLRSHEARDRNVAEENYFKVNVWSFFQILVMIGVGMLQVFMVKSLFNNDSRAYKLLTKL</sequence>
<keyword evidence="6 9" id="KW-1133">Transmembrane helix</keyword>
<dbReference type="PANTHER" id="PTHR22811">
    <property type="entry name" value="TRANSMEMBRANE EMP24 DOMAIN-CONTAINING PROTEIN"/>
    <property type="match status" value="1"/>
</dbReference>
<keyword evidence="7 9" id="KW-0472">Membrane</keyword>
<keyword evidence="5" id="KW-0732">Signal</keyword>
<evidence type="ECO:0000259" key="11">
    <source>
        <dbReference type="PROSITE" id="PS51700"/>
    </source>
</evidence>
<dbReference type="Pfam" id="PF03568">
    <property type="entry name" value="Separin_C"/>
    <property type="match status" value="1"/>
</dbReference>
<evidence type="ECO:0000313" key="13">
    <source>
        <dbReference type="EnsemblMetazoa" id="ASIC013285-PA"/>
    </source>
</evidence>
<dbReference type="PROSITE" id="PS50866">
    <property type="entry name" value="GOLD"/>
    <property type="match status" value="1"/>
</dbReference>
<evidence type="ECO:0000256" key="9">
    <source>
        <dbReference type="SAM" id="Phobius"/>
    </source>
</evidence>
<dbReference type="InterPro" id="IPR009038">
    <property type="entry name" value="GOLD_dom"/>
</dbReference>
<dbReference type="MEROPS" id="C50.003"/>
<organism evidence="12">
    <name type="scientific">Anopheles sinensis</name>
    <name type="common">Mosquito</name>
    <dbReference type="NCBI Taxonomy" id="74873"/>
    <lineage>
        <taxon>Eukaryota</taxon>
        <taxon>Metazoa</taxon>
        <taxon>Ecdysozoa</taxon>
        <taxon>Arthropoda</taxon>
        <taxon>Hexapoda</taxon>
        <taxon>Insecta</taxon>
        <taxon>Pterygota</taxon>
        <taxon>Neoptera</taxon>
        <taxon>Endopterygota</taxon>
        <taxon>Diptera</taxon>
        <taxon>Nematocera</taxon>
        <taxon>Culicoidea</taxon>
        <taxon>Culicidae</taxon>
        <taxon>Anophelinae</taxon>
        <taxon>Anopheles</taxon>
    </lineage>
</organism>
<comment type="similarity">
    <text evidence="2">Belongs to the EMP24/GP25L family.</text>
</comment>
<dbReference type="SUPFAM" id="SSF101576">
    <property type="entry name" value="Supernatant protein factor (SPF), C-terminal domain"/>
    <property type="match status" value="1"/>
</dbReference>
<feature type="domain" description="GOLD" evidence="10">
    <location>
        <begin position="595"/>
        <end position="679"/>
    </location>
</feature>
<feature type="transmembrane region" description="Helical" evidence="9">
    <location>
        <begin position="751"/>
        <end position="772"/>
    </location>
</feature>
<dbReference type="GO" id="GO:0006508">
    <property type="term" value="P:proteolysis"/>
    <property type="evidence" value="ECO:0007669"/>
    <property type="project" value="InterPro"/>
</dbReference>
<dbReference type="OMA" id="EQEDAGW"/>
<dbReference type="InterPro" id="IPR030397">
    <property type="entry name" value="SEPARIN_core_dom"/>
</dbReference>
<evidence type="ECO:0000259" key="10">
    <source>
        <dbReference type="PROSITE" id="PS50866"/>
    </source>
</evidence>
<evidence type="ECO:0000313" key="14">
    <source>
        <dbReference type="Proteomes" id="UP000030765"/>
    </source>
</evidence>
<reference evidence="13" key="2">
    <citation type="submission" date="2020-05" db="UniProtKB">
        <authorList>
            <consortium name="EnsemblMetazoa"/>
        </authorList>
    </citation>
    <scope>IDENTIFICATION</scope>
</reference>
<dbReference type="Proteomes" id="UP000030765">
    <property type="component" value="Unassembled WGS sequence"/>
</dbReference>
<proteinExistence type="inferred from homology"/>
<dbReference type="EnsemblMetazoa" id="ASIC013285-RA">
    <property type="protein sequence ID" value="ASIC013285-PA"/>
    <property type="gene ID" value="ASIC013285"/>
</dbReference>
<dbReference type="PROSITE" id="PS51700">
    <property type="entry name" value="SEPARIN"/>
    <property type="match status" value="1"/>
</dbReference>
<evidence type="ECO:0000256" key="8">
    <source>
        <dbReference type="ARBA" id="ARBA00037847"/>
    </source>
</evidence>
<dbReference type="OrthoDB" id="10255632at2759"/>
<dbReference type="AlphaFoldDB" id="A0A084W542"/>
<evidence type="ECO:0000256" key="6">
    <source>
        <dbReference type="ARBA" id="ARBA00022989"/>
    </source>
</evidence>
<dbReference type="GO" id="GO:0012505">
    <property type="term" value="C:endomembrane system"/>
    <property type="evidence" value="ECO:0007669"/>
    <property type="project" value="UniProtKB-SubCell"/>
</dbReference>
<feature type="domain" description="Peptidase C50" evidence="11">
    <location>
        <begin position="369"/>
        <end position="465"/>
    </location>
</feature>
<dbReference type="EMBL" id="KE525302">
    <property type="protein sequence ID" value="KFB45336.1"/>
    <property type="molecule type" value="Genomic_DNA"/>
</dbReference>
<keyword evidence="3" id="KW-0217">Developmental protein</keyword>
<evidence type="ECO:0000256" key="2">
    <source>
        <dbReference type="ARBA" id="ARBA00007104"/>
    </source>
</evidence>
<dbReference type="Pfam" id="PF01105">
    <property type="entry name" value="EMP24_GP25L"/>
    <property type="match status" value="1"/>
</dbReference>
<dbReference type="EMBL" id="ATLV01020477">
    <property type="status" value="NOT_ANNOTATED_CDS"/>
    <property type="molecule type" value="Genomic_DNA"/>
</dbReference>
<accession>A0A084W542</accession>
<protein>
    <submittedName>
        <fullName evidence="12">AGAP001503-PA-like protein</fullName>
    </submittedName>
</protein>
<dbReference type="GO" id="GO:0004197">
    <property type="term" value="F:cysteine-type endopeptidase activity"/>
    <property type="evidence" value="ECO:0007669"/>
    <property type="project" value="InterPro"/>
</dbReference>
<dbReference type="STRING" id="74873.A0A084W542"/>
<name>A0A084W542_ANOSI</name>
<dbReference type="InterPro" id="IPR036598">
    <property type="entry name" value="GOLD_dom_sf"/>
</dbReference>